<dbReference type="SUPFAM" id="SSF47973">
    <property type="entry name" value="Ribosomal protein S7"/>
    <property type="match status" value="2"/>
</dbReference>
<evidence type="ECO:0000256" key="4">
    <source>
        <dbReference type="ARBA" id="ARBA00022692"/>
    </source>
</evidence>
<evidence type="ECO:0000256" key="9">
    <source>
        <dbReference type="ARBA" id="ARBA00023136"/>
    </source>
</evidence>
<evidence type="ECO:0000259" key="13">
    <source>
        <dbReference type="SMART" id="SM00397"/>
    </source>
</evidence>
<dbReference type="GO" id="GO:0048280">
    <property type="term" value="P:vesicle fusion with Golgi apparatus"/>
    <property type="evidence" value="ECO:0007669"/>
    <property type="project" value="TreeGrafter"/>
</dbReference>
<evidence type="ECO:0000256" key="5">
    <source>
        <dbReference type="ARBA" id="ARBA00022927"/>
    </source>
</evidence>
<dbReference type="Proteomes" id="UP000038040">
    <property type="component" value="Unplaced"/>
</dbReference>
<feature type="transmembrane region" description="Helical" evidence="12">
    <location>
        <begin position="430"/>
        <end position="448"/>
    </location>
</feature>
<dbReference type="PANTHER" id="PTHR21230:SF26">
    <property type="entry name" value="VESICLE TRANSPORT THROUGH INTERACTION WITH T-SNARES HOMOLOG 1A"/>
    <property type="match status" value="1"/>
</dbReference>
<comment type="subcellular location">
    <subcellularLocation>
        <location evidence="1">Membrane</location>
        <topology evidence="1">Single-pass type IV membrane protein</topology>
    </subcellularLocation>
</comment>
<gene>
    <name evidence="14" type="ORF">DME_LOCUS7713</name>
</gene>
<name>A0A0N4U9F0_DRAME</name>
<sequence>MEIWFHFSFQHNNFLFFYLNNAELVREAFQEAFETIKRLQYKAWCKANEEDKKTIEIDPFLITRKAVKNCTPLLKLCPVTRGGVTYQVPSPLSEKEAEFRAIQTMRNIIRSKCRRGADHFPKLLAAEILAAYNNEGFTIQAKQEHHKLCEANRAYAHYHQKMSSTILSDFEQQYSVQTAEITARIGRLQHLNKTEQITGIKDVQCLLMEVENLLEQMEIAVHELDPSRFHMMPSPLSEKEAEFRAIQTMWNIIRSKCRRGADHFPKLLAAEILAAYNNEGFTIQAKQEHHNVERSKYDLRVKSYRNDKKQLDAELNKAVQRLRNTVDRDELLAYDSEITLNQVSNFSIKFKQDHLIENTERLERTSRRLQDTYRLVLETEQIGTEVLEDLNSQRETLSRSRDRMRQANTDIGRSQKVLSQMIRRLIQNRLLLLIIAIFLLFSLVFLIYKSL</sequence>
<dbReference type="OrthoDB" id="9972728at2759"/>
<dbReference type="GO" id="GO:0012507">
    <property type="term" value="C:ER to Golgi transport vesicle membrane"/>
    <property type="evidence" value="ECO:0007669"/>
    <property type="project" value="TreeGrafter"/>
</dbReference>
<comment type="similarity">
    <text evidence="2">Belongs to the universal ribosomal protein uS7 family.</text>
</comment>
<dbReference type="GO" id="GO:0005484">
    <property type="term" value="F:SNAP receptor activity"/>
    <property type="evidence" value="ECO:0007669"/>
    <property type="project" value="TreeGrafter"/>
</dbReference>
<dbReference type="Pfam" id="PF12352">
    <property type="entry name" value="V-SNARE_C"/>
    <property type="match status" value="1"/>
</dbReference>
<keyword evidence="10" id="KW-0687">Ribonucleoprotein</keyword>
<proteinExistence type="inferred from homology"/>
<dbReference type="GO" id="GO:1990904">
    <property type="term" value="C:ribonucleoprotein complex"/>
    <property type="evidence" value="ECO:0007669"/>
    <property type="project" value="UniProtKB-KW"/>
</dbReference>
<evidence type="ECO:0000256" key="7">
    <source>
        <dbReference type="ARBA" id="ARBA00022989"/>
    </source>
</evidence>
<evidence type="ECO:0000256" key="6">
    <source>
        <dbReference type="ARBA" id="ARBA00022980"/>
    </source>
</evidence>
<evidence type="ECO:0000313" key="14">
    <source>
        <dbReference type="EMBL" id="VDN57740.1"/>
    </source>
</evidence>
<keyword evidence="6" id="KW-0689">Ribosomal protein</keyword>
<dbReference type="GO" id="GO:0031201">
    <property type="term" value="C:SNARE complex"/>
    <property type="evidence" value="ECO:0007669"/>
    <property type="project" value="TreeGrafter"/>
</dbReference>
<dbReference type="GO" id="GO:0031902">
    <property type="term" value="C:late endosome membrane"/>
    <property type="evidence" value="ECO:0007669"/>
    <property type="project" value="TreeGrafter"/>
</dbReference>
<dbReference type="STRING" id="318479.A0A0N4U9F0"/>
<keyword evidence="4 12" id="KW-0812">Transmembrane</keyword>
<dbReference type="SMART" id="SM00397">
    <property type="entry name" value="t_SNARE"/>
    <property type="match status" value="1"/>
</dbReference>
<dbReference type="CDD" id="cd15891">
    <property type="entry name" value="SNARE_Vti1a"/>
    <property type="match status" value="1"/>
</dbReference>
<dbReference type="InterPro" id="IPR036823">
    <property type="entry name" value="Ribosomal_uS7_dom_sf"/>
</dbReference>
<dbReference type="Gene3D" id="1.20.5.110">
    <property type="match status" value="1"/>
</dbReference>
<evidence type="ECO:0000313" key="17">
    <source>
        <dbReference type="WBParaSite" id="DME_0000370801-mRNA-1"/>
    </source>
</evidence>
<keyword evidence="7 12" id="KW-1133">Transmembrane helix</keyword>
<dbReference type="Pfam" id="PF00177">
    <property type="entry name" value="Ribosomal_S7"/>
    <property type="match status" value="1"/>
</dbReference>
<dbReference type="GO" id="GO:0005789">
    <property type="term" value="C:endoplasmic reticulum membrane"/>
    <property type="evidence" value="ECO:0007669"/>
    <property type="project" value="TreeGrafter"/>
</dbReference>
<protein>
    <submittedName>
        <fullName evidence="17">t-SNARE coiled-coil homology domain-containing protein</fullName>
    </submittedName>
</protein>
<dbReference type="InterPro" id="IPR038407">
    <property type="entry name" value="v-SNARE_N_sf"/>
</dbReference>
<dbReference type="GO" id="GO:0006896">
    <property type="term" value="P:Golgi to vacuole transport"/>
    <property type="evidence" value="ECO:0007669"/>
    <property type="project" value="TreeGrafter"/>
</dbReference>
<dbReference type="GO" id="GO:0005840">
    <property type="term" value="C:ribosome"/>
    <property type="evidence" value="ECO:0007669"/>
    <property type="project" value="UniProtKB-KW"/>
</dbReference>
<keyword evidence="8 11" id="KW-0175">Coiled coil</keyword>
<reference evidence="14 16" key="2">
    <citation type="submission" date="2018-11" db="EMBL/GenBank/DDBJ databases">
        <authorList>
            <consortium name="Pathogen Informatics"/>
        </authorList>
    </citation>
    <scope>NUCLEOTIDE SEQUENCE [LARGE SCALE GENOMIC DNA]</scope>
</reference>
<dbReference type="FunFam" id="1.20.5.110:FF:000078">
    <property type="entry name" value="Vesicle transport through interaction with t-SNAREs 1A"/>
    <property type="match status" value="1"/>
</dbReference>
<accession>A0A0N4U9F0</accession>
<dbReference type="InterPro" id="IPR000727">
    <property type="entry name" value="T_SNARE_dom"/>
</dbReference>
<evidence type="ECO:0000256" key="2">
    <source>
        <dbReference type="ARBA" id="ARBA00007151"/>
    </source>
</evidence>
<evidence type="ECO:0000256" key="10">
    <source>
        <dbReference type="ARBA" id="ARBA00023274"/>
    </source>
</evidence>
<evidence type="ECO:0000256" key="3">
    <source>
        <dbReference type="ARBA" id="ARBA00022448"/>
    </source>
</evidence>
<dbReference type="PANTHER" id="PTHR21230">
    <property type="entry name" value="VESICLE TRANSPORT V-SNARE PROTEIN VTI1-RELATED"/>
    <property type="match status" value="1"/>
</dbReference>
<keyword evidence="16" id="KW-1185">Reference proteome</keyword>
<evidence type="ECO:0000313" key="16">
    <source>
        <dbReference type="Proteomes" id="UP000274756"/>
    </source>
</evidence>
<dbReference type="Gene3D" id="1.10.455.10">
    <property type="entry name" value="Ribosomal protein S7 domain"/>
    <property type="match status" value="1"/>
</dbReference>
<dbReference type="AlphaFoldDB" id="A0A0N4U9F0"/>
<dbReference type="Gene3D" id="1.20.58.400">
    <property type="entry name" value="t-snare proteins"/>
    <property type="match status" value="1"/>
</dbReference>
<dbReference type="GO" id="GO:0006886">
    <property type="term" value="P:intracellular protein transport"/>
    <property type="evidence" value="ECO:0007669"/>
    <property type="project" value="InterPro"/>
</dbReference>
<dbReference type="GO" id="GO:0005794">
    <property type="term" value="C:Golgi apparatus"/>
    <property type="evidence" value="ECO:0007669"/>
    <property type="project" value="TreeGrafter"/>
</dbReference>
<evidence type="ECO:0000256" key="12">
    <source>
        <dbReference type="SAM" id="Phobius"/>
    </source>
</evidence>
<dbReference type="WBParaSite" id="DME_0000370801-mRNA-1">
    <property type="protein sequence ID" value="DME_0000370801-mRNA-1"/>
    <property type="gene ID" value="DME_0000370801"/>
</dbReference>
<dbReference type="SUPFAM" id="SSF58038">
    <property type="entry name" value="SNARE fusion complex"/>
    <property type="match status" value="1"/>
</dbReference>
<dbReference type="GO" id="GO:0006891">
    <property type="term" value="P:intra-Golgi vesicle-mediated transport"/>
    <property type="evidence" value="ECO:0007669"/>
    <property type="project" value="TreeGrafter"/>
</dbReference>
<evidence type="ECO:0000256" key="8">
    <source>
        <dbReference type="ARBA" id="ARBA00023054"/>
    </source>
</evidence>
<evidence type="ECO:0000256" key="1">
    <source>
        <dbReference type="ARBA" id="ARBA00004211"/>
    </source>
</evidence>
<keyword evidence="3" id="KW-0813">Transport</keyword>
<reference evidence="17" key="1">
    <citation type="submission" date="2017-02" db="UniProtKB">
        <authorList>
            <consortium name="WormBaseParasite"/>
        </authorList>
    </citation>
    <scope>IDENTIFICATION</scope>
</reference>
<feature type="coiled-coil region" evidence="11">
    <location>
        <begin position="294"/>
        <end position="328"/>
    </location>
</feature>
<dbReference type="InterPro" id="IPR023798">
    <property type="entry name" value="Ribosomal_uS7_dom"/>
</dbReference>
<keyword evidence="5" id="KW-0653">Protein transport</keyword>
<dbReference type="InterPro" id="IPR007705">
    <property type="entry name" value="Vesicle_trsprt_v-SNARE_N"/>
</dbReference>
<dbReference type="GO" id="GO:0042147">
    <property type="term" value="P:retrograde transport, endosome to Golgi"/>
    <property type="evidence" value="ECO:0007669"/>
    <property type="project" value="TreeGrafter"/>
</dbReference>
<dbReference type="Proteomes" id="UP000274756">
    <property type="component" value="Unassembled WGS sequence"/>
</dbReference>
<evidence type="ECO:0000313" key="15">
    <source>
        <dbReference type="Proteomes" id="UP000038040"/>
    </source>
</evidence>
<organism evidence="15 17">
    <name type="scientific">Dracunculus medinensis</name>
    <name type="common">Guinea worm</name>
    <dbReference type="NCBI Taxonomy" id="318479"/>
    <lineage>
        <taxon>Eukaryota</taxon>
        <taxon>Metazoa</taxon>
        <taxon>Ecdysozoa</taxon>
        <taxon>Nematoda</taxon>
        <taxon>Chromadorea</taxon>
        <taxon>Rhabditida</taxon>
        <taxon>Spirurina</taxon>
        <taxon>Dracunculoidea</taxon>
        <taxon>Dracunculidae</taxon>
        <taxon>Dracunculus</taxon>
    </lineage>
</organism>
<feature type="domain" description="T-SNARE coiled-coil homology" evidence="13">
    <location>
        <begin position="354"/>
        <end position="421"/>
    </location>
</feature>
<dbReference type="GO" id="GO:0016236">
    <property type="term" value="P:macroautophagy"/>
    <property type="evidence" value="ECO:0007669"/>
    <property type="project" value="TreeGrafter"/>
</dbReference>
<keyword evidence="9 12" id="KW-0472">Membrane</keyword>
<dbReference type="Pfam" id="PF05008">
    <property type="entry name" value="V-SNARE"/>
    <property type="match status" value="1"/>
</dbReference>
<dbReference type="EMBL" id="UYYG01001162">
    <property type="protein sequence ID" value="VDN57740.1"/>
    <property type="molecule type" value="Genomic_DNA"/>
</dbReference>
<dbReference type="GO" id="GO:0005829">
    <property type="term" value="C:cytosol"/>
    <property type="evidence" value="ECO:0007669"/>
    <property type="project" value="GOC"/>
</dbReference>
<evidence type="ECO:0000256" key="11">
    <source>
        <dbReference type="SAM" id="Coils"/>
    </source>
</evidence>
<dbReference type="GO" id="GO:0000149">
    <property type="term" value="F:SNARE binding"/>
    <property type="evidence" value="ECO:0007669"/>
    <property type="project" value="TreeGrafter"/>
</dbReference>